<protein>
    <submittedName>
        <fullName evidence="4">Diaminopropionate ammonia-lyase</fullName>
    </submittedName>
</protein>
<dbReference type="CDD" id="cd00640">
    <property type="entry name" value="Trp-synth-beta_II"/>
    <property type="match status" value="1"/>
</dbReference>
<dbReference type="NCBIfam" id="TIGR01747">
    <property type="entry name" value="diampropi_NH3ly"/>
    <property type="match status" value="1"/>
</dbReference>
<comment type="cofactor">
    <cofactor evidence="1">
        <name>pyridoxal 5'-phosphate</name>
        <dbReference type="ChEBI" id="CHEBI:597326"/>
    </cofactor>
</comment>
<proteinExistence type="predicted"/>
<gene>
    <name evidence="4" type="ORF">EV657_10476</name>
</gene>
<reference evidence="4 5" key="1">
    <citation type="submission" date="2019-03" db="EMBL/GenBank/DDBJ databases">
        <title>Genomic Encyclopedia of Type Strains, Phase IV (KMG-IV): sequencing the most valuable type-strain genomes for metagenomic binning, comparative biology and taxonomic classification.</title>
        <authorList>
            <person name="Goeker M."/>
        </authorList>
    </citation>
    <scope>NUCLEOTIDE SEQUENCE [LARGE SCALE GENOMIC DNA]</scope>
    <source>
        <strain evidence="4 5">JA181</strain>
    </source>
</reference>
<evidence type="ECO:0000256" key="1">
    <source>
        <dbReference type="ARBA" id="ARBA00001933"/>
    </source>
</evidence>
<evidence type="ECO:0000313" key="4">
    <source>
        <dbReference type="EMBL" id="TDX31880.1"/>
    </source>
</evidence>
<dbReference type="GO" id="GO:0008838">
    <property type="term" value="F:diaminopropionate ammonia-lyase activity"/>
    <property type="evidence" value="ECO:0007669"/>
    <property type="project" value="InterPro"/>
</dbReference>
<dbReference type="PANTHER" id="PTHR42937:SF1">
    <property type="entry name" value="DIAMINOPROPIONATE AMMONIA-LYASE"/>
    <property type="match status" value="1"/>
</dbReference>
<keyword evidence="2" id="KW-0663">Pyridoxal phosphate</keyword>
<dbReference type="PANTHER" id="PTHR42937">
    <property type="match status" value="1"/>
</dbReference>
<sequence>MTQTLSFTNTLGQGARTEIVSNPHCAPGYGPAQEVVLNDTAFARARATIAAWPGYAPTPLLSLPGLAAEAGIAGLYYKDEAGRFGLGSFKALGGAYAVLRLLSREIAAREGIAEPTAKAILAGDHAATVAAITVCCATDGNHGRSVAWGARTFGCRCAIFIHATVSEGRKAAIEAYGAEVRRCAGNYDDSVREAQETATREGWFVVSDTSYPGYTEVPKDVMQGYELMAAEAADQLDAPPTHIFVQTGVGGVAAAAAAHFRRRHGAAAPKVILADPEASACWIETIRAGTPTAVTGDLNTLMAGLACGEVSLLAWDVLKPLAFAAVSVADADAVAMMRRLAHPLPGDPAIVAGESAVAGLVALMAAAAPPEAAAALGLGPDSRVLVFGTEGDTDPALYEKLAGRPAAEVRAEA</sequence>
<evidence type="ECO:0000256" key="2">
    <source>
        <dbReference type="ARBA" id="ARBA00022898"/>
    </source>
</evidence>
<keyword evidence="4" id="KW-0456">Lyase</keyword>
<dbReference type="InterPro" id="IPR036052">
    <property type="entry name" value="TrpB-like_PALP_sf"/>
</dbReference>
<dbReference type="InterPro" id="IPR010081">
    <property type="entry name" value="DiNH2opropionate_NH3_lyase"/>
</dbReference>
<feature type="domain" description="Tryptophan synthase beta chain-like PALP" evidence="3">
    <location>
        <begin position="53"/>
        <end position="386"/>
    </location>
</feature>
<organism evidence="4 5">
    <name type="scientific">Rhodovulum visakhapatnamense</name>
    <dbReference type="NCBI Taxonomy" id="364297"/>
    <lineage>
        <taxon>Bacteria</taxon>
        <taxon>Pseudomonadati</taxon>
        <taxon>Pseudomonadota</taxon>
        <taxon>Alphaproteobacteria</taxon>
        <taxon>Rhodobacterales</taxon>
        <taxon>Paracoccaceae</taxon>
        <taxon>Rhodovulum</taxon>
    </lineage>
</organism>
<dbReference type="GO" id="GO:0030170">
    <property type="term" value="F:pyridoxal phosphate binding"/>
    <property type="evidence" value="ECO:0007669"/>
    <property type="project" value="InterPro"/>
</dbReference>
<dbReference type="RefSeq" id="WP_134077308.1">
    <property type="nucleotide sequence ID" value="NZ_SOEB01000004.1"/>
</dbReference>
<dbReference type="InterPro" id="IPR001926">
    <property type="entry name" value="TrpB-like_PALP"/>
</dbReference>
<dbReference type="Pfam" id="PF00291">
    <property type="entry name" value="PALP"/>
    <property type="match status" value="1"/>
</dbReference>
<evidence type="ECO:0000313" key="5">
    <source>
        <dbReference type="Proteomes" id="UP000295484"/>
    </source>
</evidence>
<accession>A0A4R8G5P0</accession>
<dbReference type="NCBIfam" id="NF006058">
    <property type="entry name" value="PRK08206.1"/>
    <property type="match status" value="1"/>
</dbReference>
<comment type="caution">
    <text evidence="4">The sequence shown here is derived from an EMBL/GenBank/DDBJ whole genome shotgun (WGS) entry which is preliminary data.</text>
</comment>
<name>A0A4R8G5P0_9RHOB</name>
<dbReference type="EMBL" id="SOEB01000004">
    <property type="protein sequence ID" value="TDX31880.1"/>
    <property type="molecule type" value="Genomic_DNA"/>
</dbReference>
<dbReference type="AlphaFoldDB" id="A0A4R8G5P0"/>
<evidence type="ECO:0000259" key="3">
    <source>
        <dbReference type="Pfam" id="PF00291"/>
    </source>
</evidence>
<dbReference type="Proteomes" id="UP000295484">
    <property type="component" value="Unassembled WGS sequence"/>
</dbReference>
<dbReference type="SUPFAM" id="SSF53686">
    <property type="entry name" value="Tryptophan synthase beta subunit-like PLP-dependent enzymes"/>
    <property type="match status" value="1"/>
</dbReference>
<dbReference type="Gene3D" id="3.40.50.1100">
    <property type="match status" value="3"/>
</dbReference>